<evidence type="ECO:0000256" key="1">
    <source>
        <dbReference type="ARBA" id="ARBA00002689"/>
    </source>
</evidence>
<protein>
    <recommendedName>
        <fullName evidence="9">MICOS complex subunit MIC10</fullName>
    </recommendedName>
</protein>
<comment type="subunit">
    <text evidence="9">Component of the mitochondrial contact site and cristae organizing system (MICOS) complex.</text>
</comment>
<proteinExistence type="inferred from homology"/>
<reference evidence="11" key="1">
    <citation type="submission" date="2025-08" db="UniProtKB">
        <authorList>
            <consortium name="RefSeq"/>
        </authorList>
    </citation>
    <scope>IDENTIFICATION</scope>
</reference>
<evidence type="ECO:0000256" key="4">
    <source>
        <dbReference type="ARBA" id="ARBA00022692"/>
    </source>
</evidence>
<dbReference type="InParanoid" id="A0A6P8RUT0"/>
<dbReference type="OrthoDB" id="1916310at2759"/>
<dbReference type="KEGG" id="gsh:117363983"/>
<evidence type="ECO:0000313" key="10">
    <source>
        <dbReference type="Proteomes" id="UP000515159"/>
    </source>
</evidence>
<dbReference type="Proteomes" id="UP000515159">
    <property type="component" value="Chromosome 1"/>
</dbReference>
<keyword evidence="6 9" id="KW-1133">Transmembrane helix</keyword>
<dbReference type="Pfam" id="PF04418">
    <property type="entry name" value="DUF543"/>
    <property type="match status" value="1"/>
</dbReference>
<evidence type="ECO:0000256" key="2">
    <source>
        <dbReference type="ARBA" id="ARBA00004434"/>
    </source>
</evidence>
<keyword evidence="4 9" id="KW-0812">Transmembrane</keyword>
<dbReference type="FunCoup" id="A0A6P8RUT0">
    <property type="interactions" value="532"/>
</dbReference>
<evidence type="ECO:0000256" key="6">
    <source>
        <dbReference type="ARBA" id="ARBA00022989"/>
    </source>
</evidence>
<comment type="subcellular location">
    <subcellularLocation>
        <location evidence="2 9">Mitochondrion inner membrane</location>
        <topology evidence="2 9">Single-pass membrane protein</topology>
    </subcellularLocation>
</comment>
<feature type="transmembrane region" description="Helical" evidence="9">
    <location>
        <begin position="39"/>
        <end position="57"/>
    </location>
</feature>
<feature type="transmembrane region" description="Helical" evidence="9">
    <location>
        <begin position="12"/>
        <end position="33"/>
    </location>
</feature>
<evidence type="ECO:0000256" key="7">
    <source>
        <dbReference type="ARBA" id="ARBA00023128"/>
    </source>
</evidence>
<evidence type="ECO:0000256" key="9">
    <source>
        <dbReference type="RuleBase" id="RU363011"/>
    </source>
</evidence>
<dbReference type="InterPro" id="IPR007512">
    <property type="entry name" value="Mic10"/>
</dbReference>
<dbReference type="AlphaFoldDB" id="A0A6P8RUT0"/>
<sequence>MSEKELGQKCRCMADTVVQLGAVLGLGIVFSVLFFKRRMWPITFGCGLGLGMAICNCKNDLRAHYILHGKFVKD</sequence>
<comment type="similarity">
    <text evidence="3 9">Belongs to the MICOS complex subunit Mic10 family.</text>
</comment>
<keyword evidence="7 9" id="KW-0496">Mitochondrion</keyword>
<evidence type="ECO:0000256" key="3">
    <source>
        <dbReference type="ARBA" id="ARBA00006792"/>
    </source>
</evidence>
<accession>A0A6P8RUT0</accession>
<keyword evidence="8 9" id="KW-0472">Membrane</keyword>
<organism evidence="10 11">
    <name type="scientific">Geotrypetes seraphini</name>
    <name type="common">Gaboon caecilian</name>
    <name type="synonym">Caecilia seraphini</name>
    <dbReference type="NCBI Taxonomy" id="260995"/>
    <lineage>
        <taxon>Eukaryota</taxon>
        <taxon>Metazoa</taxon>
        <taxon>Chordata</taxon>
        <taxon>Craniata</taxon>
        <taxon>Vertebrata</taxon>
        <taxon>Euteleostomi</taxon>
        <taxon>Amphibia</taxon>
        <taxon>Gymnophiona</taxon>
        <taxon>Geotrypetes</taxon>
    </lineage>
</organism>
<evidence type="ECO:0000313" key="11">
    <source>
        <dbReference type="RefSeq" id="XP_033808546.1"/>
    </source>
</evidence>
<dbReference type="GeneID" id="117363983"/>
<name>A0A6P8RUT0_GEOSA</name>
<keyword evidence="5 9" id="KW-0999">Mitochondrion inner membrane</keyword>
<keyword evidence="10" id="KW-1185">Reference proteome</keyword>
<gene>
    <name evidence="11" type="primary">LOC117363983</name>
</gene>
<comment type="caution">
    <text evidence="9">Lacks conserved residue(s) required for the propagation of feature annotation.</text>
</comment>
<dbReference type="RefSeq" id="XP_033808546.1">
    <property type="nucleotide sequence ID" value="XM_033952655.1"/>
</dbReference>
<dbReference type="GO" id="GO:0061617">
    <property type="term" value="C:MICOS complex"/>
    <property type="evidence" value="ECO:0007669"/>
    <property type="project" value="UniProtKB-UniRule"/>
</dbReference>
<comment type="function">
    <text evidence="1 9">Component of the MICOS complex, a large protein complex of the mitochondrial inner membrane that plays crucial roles in the maintenance of crista junctions, inner membrane architecture, and formation of contact sites to the outer membrane.</text>
</comment>
<evidence type="ECO:0000256" key="5">
    <source>
        <dbReference type="ARBA" id="ARBA00022792"/>
    </source>
</evidence>
<dbReference type="PANTHER" id="PTHR21304">
    <property type="entry name" value="MICOS COMPLEX SUBUNIT MIC10"/>
    <property type="match status" value="1"/>
</dbReference>
<dbReference type="PANTHER" id="PTHR21304:SF0">
    <property type="entry name" value="MICOS COMPLEX SUBUNIT MIC10"/>
    <property type="match status" value="1"/>
</dbReference>
<evidence type="ECO:0000256" key="8">
    <source>
        <dbReference type="ARBA" id="ARBA00023136"/>
    </source>
</evidence>